<evidence type="ECO:0000259" key="5">
    <source>
        <dbReference type="PROSITE" id="PS50977"/>
    </source>
</evidence>
<keyword evidence="7" id="KW-1185">Reference proteome</keyword>
<dbReference type="RefSeq" id="WP_202007955.1">
    <property type="nucleotide sequence ID" value="NZ_JAERRB010000001.1"/>
</dbReference>
<evidence type="ECO:0000256" key="1">
    <source>
        <dbReference type="ARBA" id="ARBA00023015"/>
    </source>
</evidence>
<dbReference type="EMBL" id="JAERRB010000001">
    <property type="protein sequence ID" value="MBL0740631.1"/>
    <property type="molecule type" value="Genomic_DNA"/>
</dbReference>
<evidence type="ECO:0000256" key="3">
    <source>
        <dbReference type="ARBA" id="ARBA00023163"/>
    </source>
</evidence>
<dbReference type="Pfam" id="PF00440">
    <property type="entry name" value="TetR_N"/>
    <property type="match status" value="1"/>
</dbReference>
<dbReference type="SUPFAM" id="SSF48498">
    <property type="entry name" value="Tetracyclin repressor-like, C-terminal domain"/>
    <property type="match status" value="1"/>
</dbReference>
<gene>
    <name evidence="6" type="ORF">JI741_05345</name>
</gene>
<name>A0ABS1KQR0_9BACT</name>
<feature type="DNA-binding region" description="H-T-H motif" evidence="4">
    <location>
        <begin position="28"/>
        <end position="47"/>
    </location>
</feature>
<keyword evidence="1" id="KW-0805">Transcription regulation</keyword>
<dbReference type="InterPro" id="IPR011075">
    <property type="entry name" value="TetR_C"/>
</dbReference>
<reference evidence="6 7" key="1">
    <citation type="submission" date="2021-01" db="EMBL/GenBank/DDBJ databases">
        <title>Chryseolinea sp. Jin1 Genome sequencing and assembly.</title>
        <authorList>
            <person name="Kim I."/>
        </authorList>
    </citation>
    <scope>NUCLEOTIDE SEQUENCE [LARGE SCALE GENOMIC DNA]</scope>
    <source>
        <strain evidence="6 7">Jin1</strain>
    </source>
</reference>
<dbReference type="InterPro" id="IPR009057">
    <property type="entry name" value="Homeodomain-like_sf"/>
</dbReference>
<dbReference type="PANTHER" id="PTHR47506">
    <property type="entry name" value="TRANSCRIPTIONAL REGULATORY PROTEIN"/>
    <property type="match status" value="1"/>
</dbReference>
<accession>A0ABS1KQR0</accession>
<sequence>MTKSEKTRQFIIEQSAAIMNKKGVAGTAISDLMEATKLAKGGIYGNFESKEEICTEAFNYLAGKIASGLDNAVTSKSTAREKLFALLDYYQDNLAPGDMGGCPLLNFGTEADDTNVELKTLVAKAVKRSQARMTKLVEEGKASGEFKKSTDASLFAIKMFAMIEGGIFASRVTSSKTFMKTVVDVLKNEIETL</sequence>
<dbReference type="Proteomes" id="UP000613030">
    <property type="component" value="Unassembled WGS sequence"/>
</dbReference>
<evidence type="ECO:0000313" key="6">
    <source>
        <dbReference type="EMBL" id="MBL0740631.1"/>
    </source>
</evidence>
<evidence type="ECO:0000256" key="2">
    <source>
        <dbReference type="ARBA" id="ARBA00023125"/>
    </source>
</evidence>
<keyword evidence="2 4" id="KW-0238">DNA-binding</keyword>
<dbReference type="PANTHER" id="PTHR47506:SF3">
    <property type="entry name" value="HTH-TYPE TRANSCRIPTIONAL REGULATOR LMRA"/>
    <property type="match status" value="1"/>
</dbReference>
<organism evidence="6 7">
    <name type="scientific">Chryseolinea lacunae</name>
    <dbReference type="NCBI Taxonomy" id="2801331"/>
    <lineage>
        <taxon>Bacteria</taxon>
        <taxon>Pseudomonadati</taxon>
        <taxon>Bacteroidota</taxon>
        <taxon>Cytophagia</taxon>
        <taxon>Cytophagales</taxon>
        <taxon>Fulvivirgaceae</taxon>
        <taxon>Chryseolinea</taxon>
    </lineage>
</organism>
<protein>
    <submittedName>
        <fullName evidence="6">TetR/AcrR family transcriptional regulator</fullName>
    </submittedName>
</protein>
<dbReference type="Pfam" id="PF16925">
    <property type="entry name" value="TetR_C_13"/>
    <property type="match status" value="1"/>
</dbReference>
<dbReference type="PROSITE" id="PS50977">
    <property type="entry name" value="HTH_TETR_2"/>
    <property type="match status" value="1"/>
</dbReference>
<dbReference type="Gene3D" id="1.10.357.10">
    <property type="entry name" value="Tetracycline Repressor, domain 2"/>
    <property type="match status" value="1"/>
</dbReference>
<evidence type="ECO:0000313" key="7">
    <source>
        <dbReference type="Proteomes" id="UP000613030"/>
    </source>
</evidence>
<feature type="domain" description="HTH tetR-type" evidence="5">
    <location>
        <begin position="5"/>
        <end position="65"/>
    </location>
</feature>
<dbReference type="InterPro" id="IPR001647">
    <property type="entry name" value="HTH_TetR"/>
</dbReference>
<keyword evidence="3" id="KW-0804">Transcription</keyword>
<dbReference type="SUPFAM" id="SSF46689">
    <property type="entry name" value="Homeodomain-like"/>
    <property type="match status" value="1"/>
</dbReference>
<dbReference type="InterPro" id="IPR036271">
    <property type="entry name" value="Tet_transcr_reg_TetR-rel_C_sf"/>
</dbReference>
<evidence type="ECO:0000256" key="4">
    <source>
        <dbReference type="PROSITE-ProRule" id="PRU00335"/>
    </source>
</evidence>
<proteinExistence type="predicted"/>
<comment type="caution">
    <text evidence="6">The sequence shown here is derived from an EMBL/GenBank/DDBJ whole genome shotgun (WGS) entry which is preliminary data.</text>
</comment>